<protein>
    <submittedName>
        <fullName evidence="1">Uncharacterized protein</fullName>
    </submittedName>
</protein>
<name>A0A940T4F5_9MICO</name>
<dbReference type="AlphaFoldDB" id="A0A940T4F5"/>
<evidence type="ECO:0000313" key="2">
    <source>
        <dbReference type="Proteomes" id="UP000675163"/>
    </source>
</evidence>
<organism evidence="1 2">
    <name type="scientific">Leucobacter exalbidus</name>
    <dbReference type="NCBI Taxonomy" id="662960"/>
    <lineage>
        <taxon>Bacteria</taxon>
        <taxon>Bacillati</taxon>
        <taxon>Actinomycetota</taxon>
        <taxon>Actinomycetes</taxon>
        <taxon>Micrococcales</taxon>
        <taxon>Microbacteriaceae</taxon>
        <taxon>Leucobacter</taxon>
    </lineage>
</organism>
<proteinExistence type="predicted"/>
<keyword evidence="2" id="KW-1185">Reference proteome</keyword>
<dbReference type="EMBL" id="JAFIDA010000001">
    <property type="protein sequence ID" value="MBP1326774.1"/>
    <property type="molecule type" value="Genomic_DNA"/>
</dbReference>
<reference evidence="1" key="1">
    <citation type="submission" date="2021-02" db="EMBL/GenBank/DDBJ databases">
        <title>Sequencing the genomes of 1000 actinobacteria strains.</title>
        <authorList>
            <person name="Klenk H.-P."/>
        </authorList>
    </citation>
    <scope>NUCLEOTIDE SEQUENCE</scope>
    <source>
        <strain evidence="1">DSM 22850</strain>
    </source>
</reference>
<accession>A0A940T4F5</accession>
<comment type="caution">
    <text evidence="1">The sequence shown here is derived from an EMBL/GenBank/DDBJ whole genome shotgun (WGS) entry which is preliminary data.</text>
</comment>
<evidence type="ECO:0000313" key="1">
    <source>
        <dbReference type="EMBL" id="MBP1326774.1"/>
    </source>
</evidence>
<gene>
    <name evidence="1" type="ORF">JOF28_002006</name>
</gene>
<dbReference type="Proteomes" id="UP000675163">
    <property type="component" value="Unassembled WGS sequence"/>
</dbReference>
<sequence length="55" mass="6533">MPDREEVWANAKHKTGGREKFLRKYAAFKILMFDEGLLDLSDESLRSMLFELIER</sequence>